<dbReference type="EMBL" id="BART01005082">
    <property type="protein sequence ID" value="GAG60682.1"/>
    <property type="molecule type" value="Genomic_DNA"/>
</dbReference>
<sequence length="108" mass="11728">MSSRIMQLNFKFSVTGSEYEQAVSPLADQIAAVAGLRWKIWMINEAEGEAGGIYMFENEVSVNAFLEGPLAAQVTGHPALSDFSVKQFDVMENQTAITRGPVEEVASA</sequence>
<name>X0ZRK5_9ZZZZ</name>
<evidence type="ECO:0000313" key="1">
    <source>
        <dbReference type="EMBL" id="GAG60682.1"/>
    </source>
</evidence>
<protein>
    <recommendedName>
        <fullName evidence="2">Monooxygenase</fullName>
    </recommendedName>
</protein>
<gene>
    <name evidence="1" type="ORF">S01H4_12127</name>
</gene>
<dbReference type="PANTHER" id="PTHR39169">
    <property type="match status" value="1"/>
</dbReference>
<dbReference type="AlphaFoldDB" id="X0ZRK5"/>
<dbReference type="SUPFAM" id="SSF54909">
    <property type="entry name" value="Dimeric alpha+beta barrel"/>
    <property type="match status" value="1"/>
</dbReference>
<accession>X0ZRK5</accession>
<proteinExistence type="predicted"/>
<organism evidence="1">
    <name type="scientific">marine sediment metagenome</name>
    <dbReference type="NCBI Taxonomy" id="412755"/>
    <lineage>
        <taxon>unclassified sequences</taxon>
        <taxon>metagenomes</taxon>
        <taxon>ecological metagenomes</taxon>
    </lineage>
</organism>
<dbReference type="Gene3D" id="3.30.70.100">
    <property type="match status" value="1"/>
</dbReference>
<dbReference type="InterPro" id="IPR014910">
    <property type="entry name" value="YdhR"/>
</dbReference>
<dbReference type="Pfam" id="PF08803">
    <property type="entry name" value="ydhR"/>
    <property type="match status" value="1"/>
</dbReference>
<comment type="caution">
    <text evidence="1">The sequence shown here is derived from an EMBL/GenBank/DDBJ whole genome shotgun (WGS) entry which is preliminary data.</text>
</comment>
<dbReference type="PANTHER" id="PTHR39169:SF1">
    <property type="entry name" value="MONOOXYGENASE YDHR-RELATED"/>
    <property type="match status" value="1"/>
</dbReference>
<reference evidence="1" key="1">
    <citation type="journal article" date="2014" name="Front. Microbiol.">
        <title>High frequency of phylogenetically diverse reductive dehalogenase-homologous genes in deep subseafloor sedimentary metagenomes.</title>
        <authorList>
            <person name="Kawai M."/>
            <person name="Futagami T."/>
            <person name="Toyoda A."/>
            <person name="Takaki Y."/>
            <person name="Nishi S."/>
            <person name="Hori S."/>
            <person name="Arai W."/>
            <person name="Tsubouchi T."/>
            <person name="Morono Y."/>
            <person name="Uchiyama I."/>
            <person name="Ito T."/>
            <person name="Fujiyama A."/>
            <person name="Inagaki F."/>
            <person name="Takami H."/>
        </authorList>
    </citation>
    <scope>NUCLEOTIDE SEQUENCE</scope>
    <source>
        <strain evidence="1">Expedition CK06-06</strain>
    </source>
</reference>
<dbReference type="InterPro" id="IPR011008">
    <property type="entry name" value="Dimeric_a/b-barrel"/>
</dbReference>
<evidence type="ECO:0008006" key="2">
    <source>
        <dbReference type="Google" id="ProtNLM"/>
    </source>
</evidence>